<dbReference type="NCBIfam" id="TIGR02795">
    <property type="entry name" value="tol_pal_ybgF"/>
    <property type="match status" value="1"/>
</dbReference>
<keyword evidence="1" id="KW-0732">Signal</keyword>
<dbReference type="HAMAP" id="MF_02066">
    <property type="entry name" value="CpoB"/>
    <property type="match status" value="1"/>
</dbReference>
<comment type="caution">
    <text evidence="3">The sequence shown here is derived from an EMBL/GenBank/DDBJ whole genome shotgun (WGS) entry which is preliminary data.</text>
</comment>
<evidence type="ECO:0000256" key="1">
    <source>
        <dbReference type="HAMAP-Rule" id="MF_02066"/>
    </source>
</evidence>
<sequence precursor="true">MRRFALAAALILAPLPALAQETLADIRQDLSVLTVELQRLQRELSTTGGAGVNIAGSTLDRVNAIEAELQRLTNRTEEMQFRIDSVVRDGTNRIGDLEFRLCELEDGCDIGSLGQTAPLGGTAPATSGSGPIMSGGPSLDGQPLPTDGTATVADIETAPGAGTGTGAEALPSGGAQLAVNEEQDFRRAQEALASGDFQSAANLFETYRQTYPGGPLDAAALVGRGRALEGAGDTRGAAQAYLDAYSAYPQSEVAPVALWKLGAALGALGSVSEACVTLAEVGNRFPGDAAVAEAQAARSQLPCP</sequence>
<evidence type="ECO:0000313" key="4">
    <source>
        <dbReference type="Proteomes" id="UP001597135"/>
    </source>
</evidence>
<dbReference type="Proteomes" id="UP001597135">
    <property type="component" value="Unassembled WGS sequence"/>
</dbReference>
<dbReference type="InterPro" id="IPR011990">
    <property type="entry name" value="TPR-like_helical_dom_sf"/>
</dbReference>
<dbReference type="InterPro" id="IPR034706">
    <property type="entry name" value="CpoB"/>
</dbReference>
<dbReference type="RefSeq" id="WP_386805990.1">
    <property type="nucleotide sequence ID" value="NZ_JBHTMU010000049.1"/>
</dbReference>
<evidence type="ECO:0000256" key="2">
    <source>
        <dbReference type="SAM" id="MobiDB-lite"/>
    </source>
</evidence>
<comment type="similarity">
    <text evidence="1">Belongs to the CpoB family.</text>
</comment>
<accession>A0ABW3ZMY3</accession>
<reference evidence="4" key="1">
    <citation type="journal article" date="2019" name="Int. J. Syst. Evol. Microbiol.">
        <title>The Global Catalogue of Microorganisms (GCM) 10K type strain sequencing project: providing services to taxonomists for standard genome sequencing and annotation.</title>
        <authorList>
            <consortium name="The Broad Institute Genomics Platform"/>
            <consortium name="The Broad Institute Genome Sequencing Center for Infectious Disease"/>
            <person name="Wu L."/>
            <person name="Ma J."/>
        </authorList>
    </citation>
    <scope>NUCLEOTIDE SEQUENCE [LARGE SCALE GENOMIC DNA]</scope>
    <source>
        <strain evidence="4">CCUG 62953</strain>
    </source>
</reference>
<dbReference type="Pfam" id="PF13432">
    <property type="entry name" value="TPR_16"/>
    <property type="match status" value="1"/>
</dbReference>
<feature type="region of interest" description="Disordered" evidence="2">
    <location>
        <begin position="119"/>
        <end position="143"/>
    </location>
</feature>
<keyword evidence="4" id="KW-1185">Reference proteome</keyword>
<protein>
    <recommendedName>
        <fullName evidence="1">Cell division coordinator CpoB</fullName>
    </recommendedName>
</protein>
<keyword evidence="1" id="KW-0131">Cell cycle</keyword>
<evidence type="ECO:0000313" key="3">
    <source>
        <dbReference type="EMBL" id="MFD1344409.1"/>
    </source>
</evidence>
<keyword evidence="1" id="KW-0175">Coiled coil</keyword>
<keyword evidence="1" id="KW-0574">Periplasm</keyword>
<keyword evidence="1" id="KW-0132">Cell division</keyword>
<dbReference type="Gene3D" id="1.25.40.10">
    <property type="entry name" value="Tetratricopeptide repeat domain"/>
    <property type="match status" value="1"/>
</dbReference>
<dbReference type="InterPro" id="IPR019734">
    <property type="entry name" value="TPR_rpt"/>
</dbReference>
<feature type="coiled-coil region" evidence="1">
    <location>
        <begin position="23"/>
        <end position="82"/>
    </location>
</feature>
<dbReference type="InterPro" id="IPR014162">
    <property type="entry name" value="CpoB_C"/>
</dbReference>
<name>A0ABW3ZMY3_9RHOB</name>
<feature type="compositionally biased region" description="Low complexity" evidence="2">
    <location>
        <begin position="127"/>
        <end position="137"/>
    </location>
</feature>
<gene>
    <name evidence="3" type="primary">ybgF</name>
    <name evidence="1" type="synonym">cpoB</name>
    <name evidence="3" type="ORF">ACFQ4E_18410</name>
</gene>
<proteinExistence type="inferred from homology"/>
<dbReference type="Pfam" id="PF13174">
    <property type="entry name" value="TPR_6"/>
    <property type="match status" value="1"/>
</dbReference>
<comment type="subcellular location">
    <subcellularLocation>
        <location evidence="1">Periplasm</location>
    </subcellularLocation>
</comment>
<feature type="chain" id="PRO_5044900168" description="Cell division coordinator CpoB" evidence="1">
    <location>
        <begin position="20"/>
        <end position="304"/>
    </location>
</feature>
<comment type="function">
    <text evidence="1">Mediates coordination of peptidoglycan synthesis and outer membrane constriction during cell division.</text>
</comment>
<dbReference type="EMBL" id="JBHTMU010000049">
    <property type="protein sequence ID" value="MFD1344409.1"/>
    <property type="molecule type" value="Genomic_DNA"/>
</dbReference>
<dbReference type="SUPFAM" id="SSF48452">
    <property type="entry name" value="TPR-like"/>
    <property type="match status" value="1"/>
</dbReference>
<organism evidence="3 4">
    <name type="scientific">Litorisediminicola beolgyonensis</name>
    <dbReference type="NCBI Taxonomy" id="1173614"/>
    <lineage>
        <taxon>Bacteria</taxon>
        <taxon>Pseudomonadati</taxon>
        <taxon>Pseudomonadota</taxon>
        <taxon>Alphaproteobacteria</taxon>
        <taxon>Rhodobacterales</taxon>
        <taxon>Paracoccaceae</taxon>
        <taxon>Litorisediminicola</taxon>
    </lineage>
</organism>
<feature type="signal peptide" evidence="1">
    <location>
        <begin position="1"/>
        <end position="19"/>
    </location>
</feature>